<comment type="caution">
    <text evidence="1">The sequence shown here is derived from an EMBL/GenBank/DDBJ whole genome shotgun (WGS) entry which is preliminary data.</text>
</comment>
<proteinExistence type="predicted"/>
<name>A0A2K0XPJ9_9BACT</name>
<evidence type="ECO:0000313" key="2">
    <source>
        <dbReference type="Proteomes" id="UP000236634"/>
    </source>
</evidence>
<gene>
    <name evidence="1" type="ORF">BFS16_00770</name>
</gene>
<reference evidence="1 2" key="1">
    <citation type="submission" date="2017-03" db="EMBL/GenBank/DDBJ databases">
        <authorList>
            <person name="Afonso C.L."/>
            <person name="Miller P.J."/>
            <person name="Scott M.A."/>
            <person name="Spackman E."/>
            <person name="Goraichik I."/>
            <person name="Dimitrov K.M."/>
            <person name="Suarez D.L."/>
            <person name="Swayne D.E."/>
        </authorList>
    </citation>
    <scope>NUCLEOTIDE SEQUENCE [LARGE SCALE GENOMIC DNA]</scope>
    <source>
        <strain evidence="1 2">DNF00076</strain>
    </source>
</reference>
<protein>
    <submittedName>
        <fullName evidence="1">Uncharacterized protein</fullName>
    </submittedName>
</protein>
<organism evidence="1 2">
    <name type="scientific">Hoylesella timonensis</name>
    <dbReference type="NCBI Taxonomy" id="386414"/>
    <lineage>
        <taxon>Bacteria</taxon>
        <taxon>Pseudomonadati</taxon>
        <taxon>Bacteroidota</taxon>
        <taxon>Bacteroidia</taxon>
        <taxon>Bacteroidales</taxon>
        <taxon>Prevotellaceae</taxon>
        <taxon>Hoylesella</taxon>
    </lineage>
</organism>
<dbReference type="Proteomes" id="UP000236634">
    <property type="component" value="Unassembled WGS sequence"/>
</dbReference>
<accession>A0A2K0XPJ9</accession>
<sequence length="314" mass="37168">MNSQEIKYRIYPSLLDKFQSYLDAEAEYEGPFNKNANTGEYTLTMEEIEEKLKQSLLDSINRVPFHSLAADNGTVFNELVDCLHRCRDTFRTDIEFKTFREYGVIAARFRQQGLEDEVFLYDLQSMKSAADFFRGSCSQLFVEGTMDTAYGKVQLYGFIDELKRDIVYDLKTTTSYSFGKFENHWQRYVYPYCLINSEKMKEIIGFEYSIVKWRSRTEWKLKLPQGDPLYEWLAPKPTYFIDNDEVPEGTEGAVAVYPKELKPKVLSYDYYQEFYDYDHKEATSKLRYILESFIEFLEANRDMITDTKVFNERS</sequence>
<dbReference type="AlphaFoldDB" id="A0A2K0XPJ9"/>
<evidence type="ECO:0000313" key="1">
    <source>
        <dbReference type="EMBL" id="PNP96451.1"/>
    </source>
</evidence>
<dbReference type="RefSeq" id="WP_103002403.1">
    <property type="nucleotide sequence ID" value="NZ_NBAX01000001.1"/>
</dbReference>
<dbReference type="EMBL" id="NBAX01000001">
    <property type="protein sequence ID" value="PNP96451.1"/>
    <property type="molecule type" value="Genomic_DNA"/>
</dbReference>